<dbReference type="PANTHER" id="PTHR42920:SF5">
    <property type="entry name" value="EAMA DOMAIN-CONTAINING PROTEIN"/>
    <property type="match status" value="1"/>
</dbReference>
<feature type="domain" description="EamA" evidence="7">
    <location>
        <begin position="6"/>
        <end position="137"/>
    </location>
</feature>
<feature type="transmembrane region" description="Helical" evidence="6">
    <location>
        <begin position="31"/>
        <end position="53"/>
    </location>
</feature>
<feature type="transmembrane region" description="Helical" evidence="6">
    <location>
        <begin position="209"/>
        <end position="226"/>
    </location>
</feature>
<sequence length="292" mass="32876">MYSQRKAEFFLVLTTIIAAWGWVFSREAVQGMPIFAFLGSRFLLAAIILLPFCRGKKNKVTLQQLPKILMTGGWMALNMVLWIYAVATTDSIGEGAFIMSLAMLFVPLVAWVILKNKPVRYFWQALPVAVVGLACLTLFKAQLEFKASQLWFLCAAIVQAIYFCYTSLYTRTVPLLPLTTIQLACTGTVGLVLSIFLEEWPASITAPTMMWFIASVVIATSLRFILQLIGQKNTTAANAAIIMILEPVMTVFVAAIWYHERMPLIQIVGCILILCALFYYRWRCSNSLPKWN</sequence>
<gene>
    <name evidence="8" type="ORF">Q5E86_00455</name>
</gene>
<evidence type="ECO:0000256" key="1">
    <source>
        <dbReference type="ARBA" id="ARBA00004651"/>
    </source>
</evidence>
<keyword evidence="4 6" id="KW-1133">Transmembrane helix</keyword>
<feature type="transmembrane region" description="Helical" evidence="6">
    <location>
        <begin position="238"/>
        <end position="258"/>
    </location>
</feature>
<feature type="transmembrane region" description="Helical" evidence="6">
    <location>
        <begin position="96"/>
        <end position="114"/>
    </location>
</feature>
<dbReference type="Proteomes" id="UP001176478">
    <property type="component" value="Unassembled WGS sequence"/>
</dbReference>
<evidence type="ECO:0000313" key="9">
    <source>
        <dbReference type="Proteomes" id="UP001176478"/>
    </source>
</evidence>
<feature type="transmembrane region" description="Helical" evidence="6">
    <location>
        <begin position="7"/>
        <end position="25"/>
    </location>
</feature>
<reference evidence="8" key="1">
    <citation type="submission" date="2023-07" db="EMBL/GenBank/DDBJ databases">
        <authorList>
            <person name="Yang W."/>
            <person name="Chen J."/>
            <person name="Ji P."/>
            <person name="Hu F."/>
        </authorList>
    </citation>
    <scope>NUCLEOTIDE SEQUENCE</scope>
    <source>
        <strain evidence="8">CRE-138-0111</strain>
    </source>
</reference>
<dbReference type="InterPro" id="IPR000620">
    <property type="entry name" value="EamA_dom"/>
</dbReference>
<comment type="subcellular location">
    <subcellularLocation>
        <location evidence="1">Cell membrane</location>
        <topology evidence="1">Multi-pass membrane protein</topology>
    </subcellularLocation>
</comment>
<protein>
    <submittedName>
        <fullName evidence="8">DMT family transporter</fullName>
    </submittedName>
</protein>
<evidence type="ECO:0000256" key="4">
    <source>
        <dbReference type="ARBA" id="ARBA00022989"/>
    </source>
</evidence>
<keyword evidence="3 6" id="KW-0812">Transmembrane</keyword>
<evidence type="ECO:0000256" key="3">
    <source>
        <dbReference type="ARBA" id="ARBA00022692"/>
    </source>
</evidence>
<organism evidence="8 9">
    <name type="scientific">Providencia huashanensis</name>
    <dbReference type="NCBI Taxonomy" id="3037798"/>
    <lineage>
        <taxon>Bacteria</taxon>
        <taxon>Pseudomonadati</taxon>
        <taxon>Pseudomonadota</taxon>
        <taxon>Gammaproteobacteria</taxon>
        <taxon>Enterobacterales</taxon>
        <taxon>Morganellaceae</taxon>
        <taxon>Providencia</taxon>
    </lineage>
</organism>
<feature type="transmembrane region" description="Helical" evidence="6">
    <location>
        <begin position="149"/>
        <end position="168"/>
    </location>
</feature>
<reference evidence="8" key="2">
    <citation type="journal article" date="2024" name="Int. J. Antimicrob. Agents">
        <title>Identification of a novel Providencia species showing multi-drug-resistant in three patients with hospital-acquired infection.</title>
        <authorList>
            <person name="Yang W."/>
            <person name="Chen J."/>
            <person name="Yang F."/>
            <person name="Ji P."/>
            <person name="Shen S."/>
            <person name="Yin D."/>
            <person name="Hu F."/>
        </authorList>
    </citation>
    <scope>NUCLEOTIDE SEQUENCE</scope>
    <source>
        <strain evidence="8">CRE-138-0111</strain>
    </source>
</reference>
<keyword evidence="2" id="KW-1003">Cell membrane</keyword>
<evidence type="ECO:0000256" key="6">
    <source>
        <dbReference type="SAM" id="Phobius"/>
    </source>
</evidence>
<dbReference type="EMBL" id="JAUQTG010000001">
    <property type="protein sequence ID" value="MDO7854874.1"/>
    <property type="molecule type" value="Genomic_DNA"/>
</dbReference>
<accession>A0ABT9AJM0</accession>
<dbReference type="Pfam" id="PF00892">
    <property type="entry name" value="EamA"/>
    <property type="match status" value="2"/>
</dbReference>
<proteinExistence type="predicted"/>
<keyword evidence="5 6" id="KW-0472">Membrane</keyword>
<dbReference type="SUPFAM" id="SSF103481">
    <property type="entry name" value="Multidrug resistance efflux transporter EmrE"/>
    <property type="match status" value="2"/>
</dbReference>
<feature type="domain" description="EamA" evidence="7">
    <location>
        <begin position="150"/>
        <end position="278"/>
    </location>
</feature>
<feature type="transmembrane region" description="Helical" evidence="6">
    <location>
        <begin position="65"/>
        <end position="84"/>
    </location>
</feature>
<dbReference type="InterPro" id="IPR051258">
    <property type="entry name" value="Diverse_Substrate_Transporter"/>
</dbReference>
<feature type="transmembrane region" description="Helical" evidence="6">
    <location>
        <begin position="121"/>
        <end position="143"/>
    </location>
</feature>
<evidence type="ECO:0000256" key="5">
    <source>
        <dbReference type="ARBA" id="ARBA00023136"/>
    </source>
</evidence>
<feature type="transmembrane region" description="Helical" evidence="6">
    <location>
        <begin position="175"/>
        <end position="197"/>
    </location>
</feature>
<keyword evidence="9" id="KW-1185">Reference proteome</keyword>
<dbReference type="PANTHER" id="PTHR42920">
    <property type="entry name" value="OS03G0707200 PROTEIN-RELATED"/>
    <property type="match status" value="1"/>
</dbReference>
<evidence type="ECO:0000259" key="7">
    <source>
        <dbReference type="Pfam" id="PF00892"/>
    </source>
</evidence>
<comment type="caution">
    <text evidence="8">The sequence shown here is derived from an EMBL/GenBank/DDBJ whole genome shotgun (WGS) entry which is preliminary data.</text>
</comment>
<dbReference type="InterPro" id="IPR037185">
    <property type="entry name" value="EmrE-like"/>
</dbReference>
<feature type="transmembrane region" description="Helical" evidence="6">
    <location>
        <begin position="264"/>
        <end position="282"/>
    </location>
</feature>
<name>A0ABT9AJM0_9GAMM</name>
<evidence type="ECO:0000313" key="8">
    <source>
        <dbReference type="EMBL" id="MDO7854874.1"/>
    </source>
</evidence>
<evidence type="ECO:0000256" key="2">
    <source>
        <dbReference type="ARBA" id="ARBA00022475"/>
    </source>
</evidence>